<evidence type="ECO:0000256" key="1">
    <source>
        <dbReference type="SAM" id="MobiDB-lite"/>
    </source>
</evidence>
<dbReference type="PANTHER" id="PTHR17469:SF15">
    <property type="entry name" value="ITPR-INTERACTING DOMAIN-CONTAINING PROTEIN"/>
    <property type="match status" value="1"/>
</dbReference>
<feature type="region of interest" description="Disordered" evidence="1">
    <location>
        <begin position="87"/>
        <end position="106"/>
    </location>
</feature>
<name>A0A401NFQ5_SCYTO</name>
<accession>A0A401NFQ5</accession>
<gene>
    <name evidence="2" type="ORF">scyTo_0014014</name>
</gene>
<protein>
    <submittedName>
        <fullName evidence="2">Uncharacterized protein</fullName>
    </submittedName>
</protein>
<proteinExistence type="predicted"/>
<organism evidence="2 3">
    <name type="scientific">Scyliorhinus torazame</name>
    <name type="common">Cloudy catshark</name>
    <name type="synonym">Catulus torazame</name>
    <dbReference type="NCBI Taxonomy" id="75743"/>
    <lineage>
        <taxon>Eukaryota</taxon>
        <taxon>Metazoa</taxon>
        <taxon>Chordata</taxon>
        <taxon>Craniata</taxon>
        <taxon>Vertebrata</taxon>
        <taxon>Chondrichthyes</taxon>
        <taxon>Elasmobranchii</taxon>
        <taxon>Galeomorphii</taxon>
        <taxon>Galeoidea</taxon>
        <taxon>Carcharhiniformes</taxon>
        <taxon>Scyliorhinidae</taxon>
        <taxon>Scyliorhinus</taxon>
    </lineage>
</organism>
<feature type="non-terminal residue" evidence="2">
    <location>
        <position position="121"/>
    </location>
</feature>
<dbReference type="Proteomes" id="UP000288216">
    <property type="component" value="Unassembled WGS sequence"/>
</dbReference>
<reference evidence="2 3" key="1">
    <citation type="journal article" date="2018" name="Nat. Ecol. Evol.">
        <title>Shark genomes provide insights into elasmobranch evolution and the origin of vertebrates.</title>
        <authorList>
            <person name="Hara Y"/>
            <person name="Yamaguchi K"/>
            <person name="Onimaru K"/>
            <person name="Kadota M"/>
            <person name="Koyanagi M"/>
            <person name="Keeley SD"/>
            <person name="Tatsumi K"/>
            <person name="Tanaka K"/>
            <person name="Motone F"/>
            <person name="Kageyama Y"/>
            <person name="Nozu R"/>
            <person name="Adachi N"/>
            <person name="Nishimura O"/>
            <person name="Nakagawa R"/>
            <person name="Tanegashima C"/>
            <person name="Kiyatake I"/>
            <person name="Matsumoto R"/>
            <person name="Murakumo K"/>
            <person name="Nishida K"/>
            <person name="Terakita A"/>
            <person name="Kuratani S"/>
            <person name="Sato K"/>
            <person name="Hyodo S Kuraku.S."/>
        </authorList>
    </citation>
    <scope>NUCLEOTIDE SEQUENCE [LARGE SCALE GENOMIC DNA]</scope>
</reference>
<sequence length="121" mass="13630">MAVSCWLFFPHLDMLFLRPLTLVSDRMELSSPQSLSCWDNSTTRKRRAWARSRDQWQTVDENLTDTSCHSGDSVDKIKSWLEDCGSRQTSLQEETNPPGLNGAFGLSIGNSFEDDLSLGAE</sequence>
<keyword evidence="3" id="KW-1185">Reference proteome</keyword>
<evidence type="ECO:0000313" key="2">
    <source>
        <dbReference type="EMBL" id="GCB59779.1"/>
    </source>
</evidence>
<comment type="caution">
    <text evidence="2">The sequence shown here is derived from an EMBL/GenBank/DDBJ whole genome shotgun (WGS) entry which is preliminary data.</text>
</comment>
<dbReference type="PANTHER" id="PTHR17469">
    <property type="entry name" value="SPERM SPECIFIC ANTIGEN 2-RELATED"/>
    <property type="match status" value="1"/>
</dbReference>
<evidence type="ECO:0000313" key="3">
    <source>
        <dbReference type="Proteomes" id="UP000288216"/>
    </source>
</evidence>
<dbReference type="EMBL" id="BFAA01007375">
    <property type="protein sequence ID" value="GCB59779.1"/>
    <property type="molecule type" value="Genomic_DNA"/>
</dbReference>
<dbReference type="InterPro" id="IPR043444">
    <property type="entry name" value="TESPA1-like"/>
</dbReference>
<dbReference type="AlphaFoldDB" id="A0A401NFQ5"/>
<dbReference type="OrthoDB" id="6088188at2759"/>